<sequence length="128" mass="14214">MRQSRVTRPRISGIHHRYVSAVTDNIVRRITFAARRKCRISTGKPITQISASDLHIGSHLLRYAQTDRIARASFHVAFPHPHPWMFGRKDGLTLGVLGGSRQASDRGTWSSVEMSALGRGETARGGCH</sequence>
<dbReference type="AlphaFoldDB" id="A0AAV1J3J5"/>
<accession>A0AAV1J3J5</accession>
<dbReference type="Proteomes" id="UP001497472">
    <property type="component" value="Unassembled WGS sequence"/>
</dbReference>
<name>A0AAV1J3J5_9NEOP</name>
<reference evidence="1 2" key="1">
    <citation type="submission" date="2023-11" db="EMBL/GenBank/DDBJ databases">
        <authorList>
            <person name="Okamura Y."/>
        </authorList>
    </citation>
    <scope>NUCLEOTIDE SEQUENCE [LARGE SCALE GENOMIC DNA]</scope>
</reference>
<comment type="caution">
    <text evidence="1">The sequence shown here is derived from an EMBL/GenBank/DDBJ whole genome shotgun (WGS) entry which is preliminary data.</text>
</comment>
<keyword evidence="2" id="KW-1185">Reference proteome</keyword>
<organism evidence="1 2">
    <name type="scientific">Leptosia nina</name>
    <dbReference type="NCBI Taxonomy" id="320188"/>
    <lineage>
        <taxon>Eukaryota</taxon>
        <taxon>Metazoa</taxon>
        <taxon>Ecdysozoa</taxon>
        <taxon>Arthropoda</taxon>
        <taxon>Hexapoda</taxon>
        <taxon>Insecta</taxon>
        <taxon>Pterygota</taxon>
        <taxon>Neoptera</taxon>
        <taxon>Endopterygota</taxon>
        <taxon>Lepidoptera</taxon>
        <taxon>Glossata</taxon>
        <taxon>Ditrysia</taxon>
        <taxon>Papilionoidea</taxon>
        <taxon>Pieridae</taxon>
        <taxon>Pierinae</taxon>
        <taxon>Leptosia</taxon>
    </lineage>
</organism>
<dbReference type="EMBL" id="CAVLEF010000004">
    <property type="protein sequence ID" value="CAK1542989.1"/>
    <property type="molecule type" value="Genomic_DNA"/>
</dbReference>
<protein>
    <submittedName>
        <fullName evidence="1">Uncharacterized protein</fullName>
    </submittedName>
</protein>
<evidence type="ECO:0000313" key="2">
    <source>
        <dbReference type="Proteomes" id="UP001497472"/>
    </source>
</evidence>
<gene>
    <name evidence="1" type="ORF">LNINA_LOCUS2831</name>
</gene>
<evidence type="ECO:0000313" key="1">
    <source>
        <dbReference type="EMBL" id="CAK1542989.1"/>
    </source>
</evidence>
<proteinExistence type="predicted"/>